<dbReference type="OrthoDB" id="9811352at2"/>
<evidence type="ECO:0000313" key="10">
    <source>
        <dbReference type="Proteomes" id="UP000054770"/>
    </source>
</evidence>
<dbReference type="Pfam" id="PF02683">
    <property type="entry name" value="DsbD_TM"/>
    <property type="match status" value="1"/>
</dbReference>
<comment type="similarity">
    <text evidence="2">Belongs to the DsbD family.</text>
</comment>
<dbReference type="EMBL" id="FCON02000007">
    <property type="protein sequence ID" value="SAL23096.1"/>
    <property type="molecule type" value="Genomic_DNA"/>
</dbReference>
<sequence length="242" mass="24511">MDFGASTYAIGFAAGAASSLSPCVLPLLPILAASALSTHRFGPVALAAGLGVSFAAVGIFFATLGASLGLDAETFRRAAAVLMIAFGLMMLVPRLQEVFAQMTSRLSGAGTNVLGRVSGEGLAGQFCIGLLLGLVWSPCVGPTLGAATTLASQGTHLGHIALLMILFGLGAGLPLMILGGVSRASLERVRGALFSFGKIAKVTLGTVFAVLGVLVLTGLDRQIEAAVLAVSPMWLTAFTTSF</sequence>
<evidence type="ECO:0000259" key="8">
    <source>
        <dbReference type="Pfam" id="PF02683"/>
    </source>
</evidence>
<feature type="domain" description="Cytochrome C biogenesis protein transmembrane" evidence="8">
    <location>
        <begin position="10"/>
        <end position="189"/>
    </location>
</feature>
<reference evidence="9" key="1">
    <citation type="submission" date="2016-01" db="EMBL/GenBank/DDBJ databases">
        <authorList>
            <person name="Peeters C."/>
        </authorList>
    </citation>
    <scope>NUCLEOTIDE SEQUENCE [LARGE SCALE GENOMIC DNA]</scope>
    <source>
        <strain evidence="9">LMG 22940</strain>
    </source>
</reference>
<evidence type="ECO:0000256" key="7">
    <source>
        <dbReference type="SAM" id="Phobius"/>
    </source>
</evidence>
<keyword evidence="3 7" id="KW-0812">Transmembrane</keyword>
<dbReference type="PANTHER" id="PTHR31272">
    <property type="entry name" value="CYTOCHROME C-TYPE BIOGENESIS PROTEIN HI_1454-RELATED"/>
    <property type="match status" value="1"/>
</dbReference>
<dbReference type="PANTHER" id="PTHR31272:SF9">
    <property type="entry name" value="BLL1027 PROTEIN"/>
    <property type="match status" value="1"/>
</dbReference>
<evidence type="ECO:0000256" key="1">
    <source>
        <dbReference type="ARBA" id="ARBA00004141"/>
    </source>
</evidence>
<proteinExistence type="inferred from homology"/>
<dbReference type="InterPro" id="IPR003834">
    <property type="entry name" value="Cyt_c_assmbl_TM_dom"/>
</dbReference>
<evidence type="ECO:0000256" key="3">
    <source>
        <dbReference type="ARBA" id="ARBA00022692"/>
    </source>
</evidence>
<organism evidence="9 10">
    <name type="scientific">Caballeronia choica</name>
    <dbReference type="NCBI Taxonomy" id="326476"/>
    <lineage>
        <taxon>Bacteria</taxon>
        <taxon>Pseudomonadati</taxon>
        <taxon>Pseudomonadota</taxon>
        <taxon>Betaproteobacteria</taxon>
        <taxon>Burkholderiales</taxon>
        <taxon>Burkholderiaceae</taxon>
        <taxon>Caballeronia</taxon>
    </lineage>
</organism>
<evidence type="ECO:0000256" key="2">
    <source>
        <dbReference type="ARBA" id="ARBA00006143"/>
    </source>
</evidence>
<evidence type="ECO:0000256" key="6">
    <source>
        <dbReference type="ARBA" id="ARBA00023136"/>
    </source>
</evidence>
<dbReference type="RefSeq" id="WP_087643192.1">
    <property type="nucleotide sequence ID" value="NZ_FCON02000007.1"/>
</dbReference>
<evidence type="ECO:0000313" key="9">
    <source>
        <dbReference type="EMBL" id="SAL23096.1"/>
    </source>
</evidence>
<gene>
    <name evidence="9" type="ORF">AWB68_00941</name>
</gene>
<dbReference type="InterPro" id="IPR051790">
    <property type="entry name" value="Cytochrome_c-biogenesis_DsbD"/>
</dbReference>
<keyword evidence="4" id="KW-0201">Cytochrome c-type biogenesis</keyword>
<comment type="subcellular location">
    <subcellularLocation>
        <location evidence="1">Membrane</location>
        <topology evidence="1">Multi-pass membrane protein</topology>
    </subcellularLocation>
</comment>
<feature type="transmembrane region" description="Helical" evidence="7">
    <location>
        <begin position="199"/>
        <end position="219"/>
    </location>
</feature>
<keyword evidence="6 7" id="KW-0472">Membrane</keyword>
<name>A0A158FTB3_9BURK</name>
<dbReference type="GO" id="GO:0017004">
    <property type="term" value="P:cytochrome complex assembly"/>
    <property type="evidence" value="ECO:0007669"/>
    <property type="project" value="UniProtKB-KW"/>
</dbReference>
<comment type="caution">
    <text evidence="9">The sequence shown here is derived from an EMBL/GenBank/DDBJ whole genome shotgun (WGS) entry which is preliminary data.</text>
</comment>
<feature type="transmembrane region" description="Helical" evidence="7">
    <location>
        <begin position="44"/>
        <end position="68"/>
    </location>
</feature>
<dbReference type="Proteomes" id="UP000054770">
    <property type="component" value="Unassembled WGS sequence"/>
</dbReference>
<evidence type="ECO:0000256" key="4">
    <source>
        <dbReference type="ARBA" id="ARBA00022748"/>
    </source>
</evidence>
<accession>A0A158FTB3</accession>
<keyword evidence="5 7" id="KW-1133">Transmembrane helix</keyword>
<feature type="transmembrane region" description="Helical" evidence="7">
    <location>
        <begin position="156"/>
        <end position="178"/>
    </location>
</feature>
<protein>
    <submittedName>
        <fullName evidence="9">Cytochrome c biogenesis protein transmembrane region</fullName>
    </submittedName>
</protein>
<dbReference type="GO" id="GO:0016020">
    <property type="term" value="C:membrane"/>
    <property type="evidence" value="ECO:0007669"/>
    <property type="project" value="UniProtKB-SubCell"/>
</dbReference>
<keyword evidence="10" id="KW-1185">Reference proteome</keyword>
<feature type="transmembrane region" description="Helical" evidence="7">
    <location>
        <begin position="74"/>
        <end position="92"/>
    </location>
</feature>
<dbReference type="AlphaFoldDB" id="A0A158FTB3"/>
<feature type="transmembrane region" description="Helical" evidence="7">
    <location>
        <begin position="6"/>
        <end position="32"/>
    </location>
</feature>
<evidence type="ECO:0000256" key="5">
    <source>
        <dbReference type="ARBA" id="ARBA00022989"/>
    </source>
</evidence>